<dbReference type="InterPro" id="IPR037682">
    <property type="entry name" value="TonB_C"/>
</dbReference>
<gene>
    <name evidence="4" type="ORF">ABS768_06455</name>
</gene>
<name>A0ABW8YA90_9FLAO</name>
<feature type="domain" description="TonB C-terminal" evidence="3">
    <location>
        <begin position="242"/>
        <end position="301"/>
    </location>
</feature>
<comment type="caution">
    <text evidence="4">The sequence shown here is derived from an EMBL/GenBank/DDBJ whole genome shotgun (WGS) entry which is preliminary data.</text>
</comment>
<reference evidence="4 5" key="1">
    <citation type="submission" date="2024-06" db="EMBL/GenBank/DDBJ databases">
        <authorList>
            <person name="Kaempfer P."/>
            <person name="Viver T."/>
        </authorList>
    </citation>
    <scope>NUCLEOTIDE SEQUENCE [LARGE SCALE GENOMIC DNA]</scope>
    <source>
        <strain evidence="4 5">ST-75</strain>
    </source>
</reference>
<evidence type="ECO:0000256" key="2">
    <source>
        <dbReference type="SAM" id="Phobius"/>
    </source>
</evidence>
<keyword evidence="2" id="KW-0472">Membrane</keyword>
<proteinExistence type="predicted"/>
<feature type="compositionally biased region" description="Basic and acidic residues" evidence="1">
    <location>
        <begin position="177"/>
        <end position="190"/>
    </location>
</feature>
<dbReference type="Gene3D" id="3.30.1150.10">
    <property type="match status" value="1"/>
</dbReference>
<protein>
    <recommendedName>
        <fullName evidence="3">TonB C-terminal domain-containing protein</fullName>
    </recommendedName>
</protein>
<evidence type="ECO:0000259" key="3">
    <source>
        <dbReference type="Pfam" id="PF03544"/>
    </source>
</evidence>
<evidence type="ECO:0000256" key="1">
    <source>
        <dbReference type="SAM" id="MobiDB-lite"/>
    </source>
</evidence>
<feature type="compositionally biased region" description="Basic and acidic residues" evidence="1">
    <location>
        <begin position="152"/>
        <end position="162"/>
    </location>
</feature>
<keyword evidence="2" id="KW-0812">Transmembrane</keyword>
<evidence type="ECO:0000313" key="4">
    <source>
        <dbReference type="EMBL" id="MFL9837133.1"/>
    </source>
</evidence>
<keyword evidence="2" id="KW-1133">Transmembrane helix</keyword>
<feature type="compositionally biased region" description="Basic and acidic residues" evidence="1">
    <location>
        <begin position="128"/>
        <end position="143"/>
    </location>
</feature>
<dbReference type="SUPFAM" id="SSF74653">
    <property type="entry name" value="TolA/TonB C-terminal domain"/>
    <property type="match status" value="1"/>
</dbReference>
<evidence type="ECO:0000313" key="5">
    <source>
        <dbReference type="Proteomes" id="UP001629059"/>
    </source>
</evidence>
<feature type="region of interest" description="Disordered" evidence="1">
    <location>
        <begin position="113"/>
        <end position="191"/>
    </location>
</feature>
<dbReference type="Pfam" id="PF03544">
    <property type="entry name" value="TonB_C"/>
    <property type="match status" value="1"/>
</dbReference>
<organism evidence="4 5">
    <name type="scientific">Flavobacterium rhizophilum</name>
    <dbReference type="NCBI Taxonomy" id="3163296"/>
    <lineage>
        <taxon>Bacteria</taxon>
        <taxon>Pseudomonadati</taxon>
        <taxon>Bacteroidota</taxon>
        <taxon>Flavobacteriia</taxon>
        <taxon>Flavobacteriales</taxon>
        <taxon>Flavobacteriaceae</taxon>
        <taxon>Flavobacterium</taxon>
    </lineage>
</organism>
<feature type="transmembrane region" description="Helical" evidence="2">
    <location>
        <begin position="51"/>
        <end position="71"/>
    </location>
</feature>
<accession>A0ABW8YA90</accession>
<dbReference type="RefSeq" id="WP_408074147.1">
    <property type="nucleotide sequence ID" value="NZ_JBELQB010000004.1"/>
</dbReference>
<sequence length="306" mass="34321">MKDNELFKYFKDRTDMFDEQPGDQLWAKIEEQLSNTPHANTATKAALKKGFVLKSLLIGGVLSAGIAYTIISLNKTEDIKVTETNTPAPVVKQTDNIQNTKEDYIVPEPVIEPKFIEEPKPKQASAPKTEEKKTDPVVVKQEKQTNIAQQPKAEKTKSKKEQPTNQPILTTAPVKTATEKTETTPVEETKPVQIQEKPQEETIFNESELSKRPEFPGGIQAFYNLINRNFIIHEKIPPGKYKVMIAFVINEDGTLSDVKTTEDPGYGISTEVLKIFNSIDEKWTPGEIDGKAVKTNYSLPFSISIK</sequence>
<dbReference type="EMBL" id="JBELQB010000004">
    <property type="protein sequence ID" value="MFL9837133.1"/>
    <property type="molecule type" value="Genomic_DNA"/>
</dbReference>
<dbReference type="Proteomes" id="UP001629059">
    <property type="component" value="Unassembled WGS sequence"/>
</dbReference>
<keyword evidence="5" id="KW-1185">Reference proteome</keyword>